<feature type="compositionally biased region" description="Polar residues" evidence="1">
    <location>
        <begin position="47"/>
        <end position="62"/>
    </location>
</feature>
<gene>
    <name evidence="2" type="ORF">EDC56_1197</name>
</gene>
<evidence type="ECO:0000313" key="3">
    <source>
        <dbReference type="Proteomes" id="UP000275394"/>
    </source>
</evidence>
<evidence type="ECO:0000313" key="2">
    <source>
        <dbReference type="EMBL" id="ROS05651.1"/>
    </source>
</evidence>
<organism evidence="2 3">
    <name type="scientific">Sinobacterium caligoides</name>
    <dbReference type="NCBI Taxonomy" id="933926"/>
    <lineage>
        <taxon>Bacteria</taxon>
        <taxon>Pseudomonadati</taxon>
        <taxon>Pseudomonadota</taxon>
        <taxon>Gammaproteobacteria</taxon>
        <taxon>Cellvibrionales</taxon>
        <taxon>Spongiibacteraceae</taxon>
        <taxon>Sinobacterium</taxon>
    </lineage>
</organism>
<name>A0A3N2E0K6_9GAMM</name>
<dbReference type="AlphaFoldDB" id="A0A3N2E0K6"/>
<sequence length="712" mass="76114">MNNNNQTTPCQARKFNLKKTLIAATVSAALLSGCGGGGGTDDYSPPDLSNSNSGAQSLQGSSVKGPMINATVKVYAFDTSTGRKTGEALATGTTDEQARFSNVVIPEGSGDEEFFNQYFLVETSGGTVTTTEEAPSIETLSTLITGREYSKDSPVYATPLSSLAVALIPNILENDPEASFGQAYVKATALTASGFGFGLVDANKIFDEAPLIVDSGNSQSALEYRTASEAFTAILLLLEDSSGSTPDQLLELIARDLADEAVDGLSFGSSLEAEGMPSIEQLKSAISTQPERLKIPNTDRYISELTDILVSEAAELAPGISFDKDIATPDATPALGGLEDSDGDYVSDALDTFPNNPKEWLDSDGDCNLRDNDAIEGNFCGDESDHAPYDPNVTYICDPGALDGNGVPIIDNQEEYSKHCADDDFDTVPNSRDLFPLNPSEYKDSDGDCPAEQVEPSNQKASSGNLCGDNADRNICYSMQAEGRVMAEGLDNVATAHGLGYASFDSYKQTLNIRGFHRAFVFLDPSALVTYYGVDCSDSNDPNCVDVAPDVTIAAADVTLETEYYVNFENLDRTADLSDEDDRTKGQAMNFRNCQELRDINDPTLFPNPGNSAICMLKDEQGIVIPNSGQLKPGAIEGYGDGFWAAPDISNDDRASDDSSFSFRTQLTIVVPVTLDYRATRIATAAPGESCPMTIDTAMQEEVIELEQTTPF</sequence>
<feature type="compositionally biased region" description="Polar residues" evidence="1">
    <location>
        <begin position="455"/>
        <end position="464"/>
    </location>
</feature>
<dbReference type="Proteomes" id="UP000275394">
    <property type="component" value="Unassembled WGS sequence"/>
</dbReference>
<accession>A0A3N2E0K6</accession>
<dbReference type="RefSeq" id="WP_123711546.1">
    <property type="nucleotide sequence ID" value="NZ_RKHR01000003.1"/>
</dbReference>
<feature type="region of interest" description="Disordered" evidence="1">
    <location>
        <begin position="41"/>
        <end position="62"/>
    </location>
</feature>
<feature type="region of interest" description="Disordered" evidence="1">
    <location>
        <begin position="442"/>
        <end position="464"/>
    </location>
</feature>
<protein>
    <recommendedName>
        <fullName evidence="4">Thrombospondin type 3 repeat-containing protein</fullName>
    </recommendedName>
</protein>
<evidence type="ECO:0008006" key="4">
    <source>
        <dbReference type="Google" id="ProtNLM"/>
    </source>
</evidence>
<dbReference type="OrthoDB" id="9758386at2"/>
<comment type="caution">
    <text evidence="2">The sequence shown here is derived from an EMBL/GenBank/DDBJ whole genome shotgun (WGS) entry which is preliminary data.</text>
</comment>
<dbReference type="EMBL" id="RKHR01000003">
    <property type="protein sequence ID" value="ROS05651.1"/>
    <property type="molecule type" value="Genomic_DNA"/>
</dbReference>
<keyword evidence="3" id="KW-1185">Reference proteome</keyword>
<reference evidence="2 3" key="1">
    <citation type="submission" date="2018-11" db="EMBL/GenBank/DDBJ databases">
        <title>Genomic Encyclopedia of Type Strains, Phase IV (KMG-IV): sequencing the most valuable type-strain genomes for metagenomic binning, comparative biology and taxonomic classification.</title>
        <authorList>
            <person name="Goeker M."/>
        </authorList>
    </citation>
    <scope>NUCLEOTIDE SEQUENCE [LARGE SCALE GENOMIC DNA]</scope>
    <source>
        <strain evidence="2 3">DSM 100316</strain>
    </source>
</reference>
<proteinExistence type="predicted"/>
<evidence type="ECO:0000256" key="1">
    <source>
        <dbReference type="SAM" id="MobiDB-lite"/>
    </source>
</evidence>